<dbReference type="EMBL" id="LR000553">
    <property type="protein sequence ID" value="SVE70172.1"/>
    <property type="molecule type" value="mRNA"/>
</dbReference>
<reference evidence="10" key="1">
    <citation type="submission" date="2018-08" db="EMBL/GenBank/DDBJ databases">
        <authorList>
            <person name="Cornetti L."/>
        </authorList>
    </citation>
    <scope>NUCLEOTIDE SEQUENCE</scope>
    <source>
        <strain evidence="10">FI-BAL1-1</strain>
    </source>
</reference>
<gene>
    <name evidence="10" type="primary">EOG090X0IGM</name>
</gene>
<evidence type="ECO:0000313" key="10">
    <source>
        <dbReference type="EMBL" id="SVE70172.1"/>
    </source>
</evidence>
<keyword evidence="5" id="KW-0496">Mitochondrion</keyword>
<dbReference type="SUPFAM" id="SSF57829">
    <property type="entry name" value="Zn-binding ribosomal proteins"/>
    <property type="match status" value="1"/>
</dbReference>
<comment type="similarity">
    <text evidence="2">Belongs to the bacterial ribosomal protein bL32 family.</text>
</comment>
<sequence>MNLVNKPGGLYSPPAADDYCASPVDIVIKNGELYSSIEILNSVLRGVPTGRRSAEKRSMRKFGAANWHNKLILPKQLQVCVSCGHHHEKHRLCPNCYAKVKTETSAMQDKMIEELGLNPIEKEVVILYKGEKQEHSDEFFQGKRIVEMDTPRPSWFCKNLLQKSGSISEASGNEVTAIKPHNLG</sequence>
<evidence type="ECO:0000256" key="8">
    <source>
        <dbReference type="ARBA" id="ARBA00042577"/>
    </source>
</evidence>
<evidence type="ECO:0000256" key="1">
    <source>
        <dbReference type="ARBA" id="ARBA00004173"/>
    </source>
</evidence>
<keyword evidence="4" id="KW-0689">Ribosomal protein</keyword>
<comment type="subcellular location">
    <subcellularLocation>
        <location evidence="1">Mitochondrion</location>
    </subcellularLocation>
</comment>
<dbReference type="Pfam" id="PF01783">
    <property type="entry name" value="Ribosomal_L32p"/>
    <property type="match status" value="1"/>
</dbReference>
<dbReference type="InterPro" id="IPR051991">
    <property type="entry name" value="Mitoribosomal_protein_bL32"/>
</dbReference>
<dbReference type="InterPro" id="IPR011332">
    <property type="entry name" value="Ribosomal_zn-bd"/>
</dbReference>
<keyword evidence="6" id="KW-0687">Ribonucleoprotein</keyword>
<dbReference type="PANTHER" id="PTHR21026:SF2">
    <property type="entry name" value="LARGE RIBOSOMAL SUBUNIT PROTEIN BL32M"/>
    <property type="match status" value="1"/>
</dbReference>
<organism evidence="10">
    <name type="scientific">Eubosmina coregoni</name>
    <dbReference type="NCBI Taxonomy" id="186181"/>
    <lineage>
        <taxon>Eukaryota</taxon>
        <taxon>Metazoa</taxon>
        <taxon>Ecdysozoa</taxon>
        <taxon>Arthropoda</taxon>
        <taxon>Crustacea</taxon>
        <taxon>Branchiopoda</taxon>
        <taxon>Diplostraca</taxon>
        <taxon>Cladocera</taxon>
        <taxon>Anomopoda</taxon>
        <taxon>Bosminidae</taxon>
        <taxon>Eubosmina</taxon>
    </lineage>
</organism>
<dbReference type="InterPro" id="IPR002677">
    <property type="entry name" value="Ribosomal_bL32"/>
</dbReference>
<dbReference type="PANTHER" id="PTHR21026">
    <property type="entry name" value="39S RIBOSOMAL PROTEIN L32, MITOCHONDRIAL"/>
    <property type="match status" value="1"/>
</dbReference>
<evidence type="ECO:0000256" key="7">
    <source>
        <dbReference type="ARBA" id="ARBA00039935"/>
    </source>
</evidence>
<protein>
    <recommendedName>
        <fullName evidence="7">Large ribosomal subunit protein bL32m</fullName>
    </recommendedName>
    <alternativeName>
        <fullName evidence="8">39S ribosomal protein L32, mitochondrial</fullName>
    </alternativeName>
</protein>
<dbReference type="GO" id="GO:0005762">
    <property type="term" value="C:mitochondrial large ribosomal subunit"/>
    <property type="evidence" value="ECO:0007669"/>
    <property type="project" value="TreeGrafter"/>
</dbReference>
<dbReference type="AlphaFoldDB" id="A0A4Y7LQN1"/>
<evidence type="ECO:0000256" key="3">
    <source>
        <dbReference type="ARBA" id="ARBA00022946"/>
    </source>
</evidence>
<dbReference type="GO" id="GO:0003735">
    <property type="term" value="F:structural constituent of ribosome"/>
    <property type="evidence" value="ECO:0007669"/>
    <property type="project" value="InterPro"/>
</dbReference>
<dbReference type="GO" id="GO:0006412">
    <property type="term" value="P:translation"/>
    <property type="evidence" value="ECO:0007669"/>
    <property type="project" value="InterPro"/>
</dbReference>
<evidence type="ECO:0000256" key="2">
    <source>
        <dbReference type="ARBA" id="ARBA00008560"/>
    </source>
</evidence>
<evidence type="ECO:0000256" key="6">
    <source>
        <dbReference type="ARBA" id="ARBA00023274"/>
    </source>
</evidence>
<comment type="function">
    <text evidence="9">Component of the mitochondrial large ribosomal subunit (mt-LSU). The mitochondrial ribosome (mitoribosome) is a large ribonucleoprotein complex responsible for the synthesis of proteins inside mitochondria.</text>
</comment>
<keyword evidence="3" id="KW-0809">Transit peptide</keyword>
<accession>A0A4Y7LQN1</accession>
<evidence type="ECO:0000256" key="9">
    <source>
        <dbReference type="ARBA" id="ARBA00045766"/>
    </source>
</evidence>
<evidence type="ECO:0000256" key="5">
    <source>
        <dbReference type="ARBA" id="ARBA00023128"/>
    </source>
</evidence>
<evidence type="ECO:0000256" key="4">
    <source>
        <dbReference type="ARBA" id="ARBA00022980"/>
    </source>
</evidence>
<proteinExistence type="evidence at transcript level"/>
<name>A0A4Y7LQN1_9CRUS</name>